<evidence type="ECO:0000313" key="3">
    <source>
        <dbReference type="Proteomes" id="UP000789707"/>
    </source>
</evidence>
<name>A0ABN8BDH1_9LACO</name>
<feature type="domain" description="Helicase Helix-turn-helix" evidence="1">
    <location>
        <begin position="244"/>
        <end position="308"/>
    </location>
</feature>
<evidence type="ECO:0000259" key="1">
    <source>
        <dbReference type="Pfam" id="PF14493"/>
    </source>
</evidence>
<gene>
    <name evidence="2" type="ORF">WFA24289_00141</name>
</gene>
<comment type="caution">
    <text evidence="2">The sequence shown here is derived from an EMBL/GenBank/DDBJ whole genome shotgun (WGS) entry which is preliminary data.</text>
</comment>
<keyword evidence="3" id="KW-1185">Reference proteome</keyword>
<dbReference type="RefSeq" id="WP_230095922.1">
    <property type="nucleotide sequence ID" value="NZ_CAKKNS010000001.1"/>
</dbReference>
<sequence>MLAGYVLTKLNTTEWRRAKVFSNIWQGGAQTVSTSFWGLVYDVLPETGLFENVDMAKYVKQLHHAGLLARNEQGLVQLTAKGVAAQGQYQVEHYVPRNLAINQTYDLKLFRDVFLLANQTISELAYSNAQFYPYQIDLRAQWQLKHWLKMHPREILINQWYQELTTWLKSIPDTDAELFTQMLFGHEVANALFSELAVPVTWTEFDWQLWQLDQLAALMTTSLQTDSLIKSLMTVTARPLLSNSAQQSVELWQQTHSLSQVAQRRQIKANTVREHILQAAMLQQWSASEIQELIPNAEQTTLAQCYEVSDISTWDFKAYAGGKDPRYFTYFRLYQLLQLAKQREAMNVKL</sequence>
<proteinExistence type="predicted"/>
<evidence type="ECO:0000313" key="2">
    <source>
        <dbReference type="EMBL" id="CAH0415843.1"/>
    </source>
</evidence>
<protein>
    <recommendedName>
        <fullName evidence="1">Helicase Helix-turn-helix domain-containing protein</fullName>
    </recommendedName>
</protein>
<accession>A0ABN8BDH1</accession>
<dbReference type="EMBL" id="CAKKNS010000001">
    <property type="protein sequence ID" value="CAH0415843.1"/>
    <property type="molecule type" value="Genomic_DNA"/>
</dbReference>
<organism evidence="2 3">
    <name type="scientific">Periweissella fabaria</name>
    <dbReference type="NCBI Taxonomy" id="546157"/>
    <lineage>
        <taxon>Bacteria</taxon>
        <taxon>Bacillati</taxon>
        <taxon>Bacillota</taxon>
        <taxon>Bacilli</taxon>
        <taxon>Lactobacillales</taxon>
        <taxon>Lactobacillaceae</taxon>
        <taxon>Periweissella</taxon>
    </lineage>
</organism>
<reference evidence="2 3" key="1">
    <citation type="submission" date="2021-11" db="EMBL/GenBank/DDBJ databases">
        <authorList>
            <person name="Depoorter E."/>
        </authorList>
    </citation>
    <scope>NUCLEOTIDE SEQUENCE [LARGE SCALE GENOMIC DNA]</scope>
    <source>
        <strain evidence="2 3">LMG 24289</strain>
    </source>
</reference>
<dbReference type="Pfam" id="PF14493">
    <property type="entry name" value="HTH_40"/>
    <property type="match status" value="1"/>
</dbReference>
<dbReference type="InterPro" id="IPR029491">
    <property type="entry name" value="Helicase_HTH"/>
</dbReference>
<dbReference type="Proteomes" id="UP000789707">
    <property type="component" value="Unassembled WGS sequence"/>
</dbReference>